<accession>A0AAV3QCH5</accession>
<dbReference type="PROSITE" id="PS00028">
    <property type="entry name" value="ZINC_FINGER_C2H2_1"/>
    <property type="match status" value="1"/>
</dbReference>
<name>A0AAV3QCH5_LITER</name>
<dbReference type="GO" id="GO:0006369">
    <property type="term" value="P:termination of RNA polymerase II transcription"/>
    <property type="evidence" value="ECO:0007669"/>
    <property type="project" value="InterPro"/>
</dbReference>
<dbReference type="GO" id="GO:0031124">
    <property type="term" value="P:mRNA 3'-end processing"/>
    <property type="evidence" value="ECO:0007669"/>
    <property type="project" value="InterPro"/>
</dbReference>
<comment type="caution">
    <text evidence="4">The sequence shown here is derived from an EMBL/GenBank/DDBJ whole genome shotgun (WGS) entry which is preliminary data.</text>
</comment>
<dbReference type="InterPro" id="IPR047415">
    <property type="entry name" value="Pcf11_CID"/>
</dbReference>
<dbReference type="FunFam" id="1.25.40.90:FF:000023">
    <property type="entry name" value="polyadenylation and cleavage factor homolog 4"/>
    <property type="match status" value="1"/>
</dbReference>
<dbReference type="AlphaFoldDB" id="A0AAV3QCH5"/>
<dbReference type="InterPro" id="IPR008942">
    <property type="entry name" value="ENTH_VHS"/>
</dbReference>
<evidence type="ECO:0000259" key="3">
    <source>
        <dbReference type="PROSITE" id="PS51391"/>
    </source>
</evidence>
<dbReference type="InterPro" id="IPR057242">
    <property type="entry name" value="PCFS4-like"/>
</dbReference>
<gene>
    <name evidence="4" type="ORF">LIER_17304</name>
</gene>
<evidence type="ECO:0000256" key="1">
    <source>
        <dbReference type="ARBA" id="ARBA00022664"/>
    </source>
</evidence>
<feature type="domain" description="CID" evidence="3">
    <location>
        <begin position="53"/>
        <end position="181"/>
    </location>
</feature>
<dbReference type="PANTHER" id="PTHR15921:SF12">
    <property type="entry name" value="POLYADENYLATION AND CLEAVAGE FACTOR HOMOLOG 4"/>
    <property type="match status" value="1"/>
</dbReference>
<feature type="region of interest" description="Disordered" evidence="2">
    <location>
        <begin position="307"/>
        <end position="327"/>
    </location>
</feature>
<organism evidence="4 5">
    <name type="scientific">Lithospermum erythrorhizon</name>
    <name type="common">Purple gromwell</name>
    <name type="synonym">Lithospermum officinale var. erythrorhizon</name>
    <dbReference type="NCBI Taxonomy" id="34254"/>
    <lineage>
        <taxon>Eukaryota</taxon>
        <taxon>Viridiplantae</taxon>
        <taxon>Streptophyta</taxon>
        <taxon>Embryophyta</taxon>
        <taxon>Tracheophyta</taxon>
        <taxon>Spermatophyta</taxon>
        <taxon>Magnoliopsida</taxon>
        <taxon>eudicotyledons</taxon>
        <taxon>Gunneridae</taxon>
        <taxon>Pentapetalae</taxon>
        <taxon>asterids</taxon>
        <taxon>lamiids</taxon>
        <taxon>Boraginales</taxon>
        <taxon>Boraginaceae</taxon>
        <taxon>Boraginoideae</taxon>
        <taxon>Lithospermeae</taxon>
        <taxon>Lithospermum</taxon>
    </lineage>
</organism>
<dbReference type="Proteomes" id="UP001454036">
    <property type="component" value="Unassembled WGS sequence"/>
</dbReference>
<dbReference type="SMART" id="SM00582">
    <property type="entry name" value="RPR"/>
    <property type="match status" value="1"/>
</dbReference>
<dbReference type="SUPFAM" id="SSF48464">
    <property type="entry name" value="ENTH/VHS domain"/>
    <property type="match status" value="1"/>
</dbReference>
<dbReference type="InterPro" id="IPR045154">
    <property type="entry name" value="PCF11-like"/>
</dbReference>
<keyword evidence="5" id="KW-1185">Reference proteome</keyword>
<dbReference type="InterPro" id="IPR006569">
    <property type="entry name" value="CID_dom"/>
</dbReference>
<feature type="region of interest" description="Disordered" evidence="2">
    <location>
        <begin position="909"/>
        <end position="939"/>
    </location>
</feature>
<feature type="region of interest" description="Disordered" evidence="2">
    <location>
        <begin position="182"/>
        <end position="202"/>
    </location>
</feature>
<feature type="region of interest" description="Disordered" evidence="2">
    <location>
        <begin position="438"/>
        <end position="458"/>
    </location>
</feature>
<dbReference type="GO" id="GO:0003729">
    <property type="term" value="F:mRNA binding"/>
    <property type="evidence" value="ECO:0007669"/>
    <property type="project" value="InterPro"/>
</dbReference>
<dbReference type="Pfam" id="PF23228">
    <property type="entry name" value="zf_PCFS4"/>
    <property type="match status" value="1"/>
</dbReference>
<dbReference type="EMBL" id="BAABME010004008">
    <property type="protein sequence ID" value="GAA0160847.1"/>
    <property type="molecule type" value="Genomic_DNA"/>
</dbReference>
<keyword evidence="1" id="KW-0507">mRNA processing</keyword>
<evidence type="ECO:0000256" key="2">
    <source>
        <dbReference type="SAM" id="MobiDB-lite"/>
    </source>
</evidence>
<dbReference type="GO" id="GO:0000993">
    <property type="term" value="F:RNA polymerase II complex binding"/>
    <property type="evidence" value="ECO:0007669"/>
    <property type="project" value="InterPro"/>
</dbReference>
<proteinExistence type="predicted"/>
<dbReference type="Gene3D" id="1.25.40.90">
    <property type="match status" value="1"/>
</dbReference>
<dbReference type="CDD" id="cd16982">
    <property type="entry name" value="CID_Pcf11"/>
    <property type="match status" value="1"/>
</dbReference>
<reference evidence="4 5" key="1">
    <citation type="submission" date="2024-01" db="EMBL/GenBank/DDBJ databases">
        <title>The complete chloroplast genome sequence of Lithospermum erythrorhizon: insights into the phylogenetic relationship among Boraginaceae species and the maternal lineages of purple gromwells.</title>
        <authorList>
            <person name="Okada T."/>
            <person name="Watanabe K."/>
        </authorList>
    </citation>
    <scope>NUCLEOTIDE SEQUENCE [LARGE SCALE GENOMIC DNA]</scope>
</reference>
<dbReference type="GO" id="GO:0005849">
    <property type="term" value="C:mRNA cleavage factor complex"/>
    <property type="evidence" value="ECO:0007669"/>
    <property type="project" value="TreeGrafter"/>
</dbReference>
<dbReference type="InterPro" id="IPR013087">
    <property type="entry name" value="Znf_C2H2_type"/>
</dbReference>
<dbReference type="PANTHER" id="PTHR15921">
    <property type="entry name" value="PRE-MRNA CLEAVAGE COMPLEX II"/>
    <property type="match status" value="1"/>
</dbReference>
<dbReference type="GO" id="GO:0005737">
    <property type="term" value="C:cytoplasm"/>
    <property type="evidence" value="ECO:0007669"/>
    <property type="project" value="TreeGrafter"/>
</dbReference>
<evidence type="ECO:0000313" key="5">
    <source>
        <dbReference type="Proteomes" id="UP001454036"/>
    </source>
</evidence>
<sequence length="939" mass="104046">MEELRYKPTPLQMNTMAISSKTPPPPTISERFREMVKEREEELRVSGDDVGLSGDEIVRLYDILLSELSVNSKPIITDLTIIAGEQRMYGAGIADAICCRIIEVPVEQKLPSLYLLDSIVKNIGREYIKYFSARLPEVFCDAYKQVHPNVHPAMRHLFGTWSTVFPLSVLRKIESHLQFNSSSNNQSLALPPLRASESPRPAHGIHINPKYLEARRQFVNETADSSVQPPRGVSTISKLSNQNHSTDYEEFISDGDTDVSLVRSNRFASSSSRSSADALKLPPTSSGRIEMSASLYGVGRVGFSSPSLEHRQMDNSPGRGASPLDSGIDYRTGGFLGSTARTDDWKRICVPGDSKNHVKTAVRLNNGVDVDRTRALIDAYGVDKRTDMMKHPGVEEMQVNGIGTEPTMAWQNSEEEEFQWENMSPTLADHGRKDVFSSSLPSSGSFRNTASVPPHLRQDWPNRPQFPAVNGSSIVDVPSFAVYPQVVKYIGPLVLMSLYAKHKKSTDGLENTVYAIHRVPTHIQDSSTHQFNATKVGNNARMPFQGSAILPPNVEQKPSSIGYSPDLNTQNQGQPFMSRGGSHARPMLQAYQNVNSSSFPDHNLNNTESILQNPMLPFSGQQLGPIPFNQSLVHTAMLPPHSLPHDMQHHAAPHSVVASVGTILPNLYMQVRMPNLNAPNASTRLLGLPMPLPHGHRGASHVLPIPQPSYSAPNPPVGGNFSNLFNSLMAQGVISLNQTSAKEDAVGLEFNPDLLKVRHESAVTALYSDLPRQCTTCGLRFKLQEAHSSHMDWHVTRNRVTRNRKQKPSRKWFVSDNMWLTGAEALGTDSVPNFLPSEDIVEKKDDEELAVPADDDQKCCALCGEPFDDFFCDERDEWMYKGAVYMNAPGGPAADMDRSQLGPIVHAKCRSETGTVSEDTKKRDQDFTEEGSQRKRMRV</sequence>
<dbReference type="Pfam" id="PF04818">
    <property type="entry name" value="CID"/>
    <property type="match status" value="1"/>
</dbReference>
<protein>
    <submittedName>
        <fullName evidence="4">RNA processing factor</fullName>
    </submittedName>
</protein>
<dbReference type="PROSITE" id="PS51391">
    <property type="entry name" value="CID"/>
    <property type="match status" value="1"/>
</dbReference>
<evidence type="ECO:0000313" key="4">
    <source>
        <dbReference type="EMBL" id="GAA0160847.1"/>
    </source>
</evidence>